<dbReference type="InterPro" id="IPR004499">
    <property type="entry name" value="Pro-tRNA-ligase_IIa_arc-type"/>
</dbReference>
<sequence length="273" mass="30077">MSSCGVKIIGTPVPRIQVAKEDDFEQWYEEILVKGDMVDQDPISKCLILKVCLPPLSSAMGPAGCVLDLGERVKAWMNCQLEAIGVQSYYIPPVALDIETEATAGTTGNKPSKESVVQACCKEWIKRYQDLPFGLNHWGMGCRMGQDPELLLRTSIVLGYIPGINQCVEGATCHELGQGLSKKYDIAVEDRSTDTMPPLHVWQNTCRLSARAIGLTIAVHGDNRGLIISPRVAKTQVLVVAQWLYSVEETQNLHVQVESLVARLSSVWCPRRG</sequence>
<reference evidence="1 2" key="1">
    <citation type="submission" date="2014-06" db="EMBL/GenBank/DDBJ databases">
        <title>The Genome of the Aflatoxigenic Filamentous Fungus Aspergillus nomius.</title>
        <authorList>
            <person name="Moore M.G."/>
            <person name="Shannon B.M."/>
            <person name="Brian M.M."/>
        </authorList>
    </citation>
    <scope>NUCLEOTIDE SEQUENCE [LARGE SCALE GENOMIC DNA]</scope>
    <source>
        <strain evidence="1 2">NRRL 13137</strain>
    </source>
</reference>
<proteinExistence type="predicted"/>
<accession>A0A0L1IM22</accession>
<dbReference type="GO" id="GO:0006433">
    <property type="term" value="P:prolyl-tRNA aminoacylation"/>
    <property type="evidence" value="ECO:0007669"/>
    <property type="project" value="InterPro"/>
</dbReference>
<dbReference type="GO" id="GO:0005524">
    <property type="term" value="F:ATP binding"/>
    <property type="evidence" value="ECO:0007669"/>
    <property type="project" value="InterPro"/>
</dbReference>
<dbReference type="RefSeq" id="XP_015401584.1">
    <property type="nucleotide sequence ID" value="XM_015556407.1"/>
</dbReference>
<dbReference type="InterPro" id="IPR045864">
    <property type="entry name" value="aa-tRNA-synth_II/BPL/LPL"/>
</dbReference>
<evidence type="ECO:0000313" key="1">
    <source>
        <dbReference type="EMBL" id="KNG80661.1"/>
    </source>
</evidence>
<name>A0A0L1IM22_ASPN3</name>
<organism evidence="1 2">
    <name type="scientific">Aspergillus nomiae NRRL (strain ATCC 15546 / NRRL 13137 / CBS 260.88 / M93)</name>
    <dbReference type="NCBI Taxonomy" id="1509407"/>
    <lineage>
        <taxon>Eukaryota</taxon>
        <taxon>Fungi</taxon>
        <taxon>Dikarya</taxon>
        <taxon>Ascomycota</taxon>
        <taxon>Pezizomycotina</taxon>
        <taxon>Eurotiomycetes</taxon>
        <taxon>Eurotiomycetidae</taxon>
        <taxon>Eurotiales</taxon>
        <taxon>Aspergillaceae</taxon>
        <taxon>Aspergillus</taxon>
        <taxon>Aspergillus subgen. Circumdati</taxon>
    </lineage>
</organism>
<dbReference type="PANTHER" id="PTHR43382">
    <property type="entry name" value="PROLYL-TRNA SYNTHETASE"/>
    <property type="match status" value="1"/>
</dbReference>
<dbReference type="GO" id="GO:0004827">
    <property type="term" value="F:proline-tRNA ligase activity"/>
    <property type="evidence" value="ECO:0007669"/>
    <property type="project" value="InterPro"/>
</dbReference>
<dbReference type="AlphaFoldDB" id="A0A0L1IM22"/>
<dbReference type="SUPFAM" id="SSF55681">
    <property type="entry name" value="Class II aaRS and biotin synthetases"/>
    <property type="match status" value="1"/>
</dbReference>
<dbReference type="STRING" id="1509407.A0A0L1IM22"/>
<dbReference type="PANTHER" id="PTHR43382:SF2">
    <property type="entry name" value="BIFUNCTIONAL GLUTAMATE_PROLINE--TRNA LIGASE"/>
    <property type="match status" value="1"/>
</dbReference>
<keyword evidence="2" id="KW-1185">Reference proteome</keyword>
<dbReference type="GO" id="GO:0017101">
    <property type="term" value="C:aminoacyl-tRNA synthetase multienzyme complex"/>
    <property type="evidence" value="ECO:0007669"/>
    <property type="project" value="TreeGrafter"/>
</dbReference>
<dbReference type="EMBL" id="JNOM01000563">
    <property type="protein sequence ID" value="KNG80661.1"/>
    <property type="molecule type" value="Genomic_DNA"/>
</dbReference>
<dbReference type="Gene3D" id="3.30.930.10">
    <property type="entry name" value="Bira Bifunctional Protein, Domain 2"/>
    <property type="match status" value="2"/>
</dbReference>
<evidence type="ECO:0000313" key="2">
    <source>
        <dbReference type="Proteomes" id="UP000037505"/>
    </source>
</evidence>
<dbReference type="GO" id="GO:0005737">
    <property type="term" value="C:cytoplasm"/>
    <property type="evidence" value="ECO:0007669"/>
    <property type="project" value="InterPro"/>
</dbReference>
<dbReference type="Proteomes" id="UP000037505">
    <property type="component" value="Unassembled WGS sequence"/>
</dbReference>
<protein>
    <submittedName>
        <fullName evidence="1">Uncharacterized protein</fullName>
    </submittedName>
</protein>
<comment type="caution">
    <text evidence="1">The sequence shown here is derived from an EMBL/GenBank/DDBJ whole genome shotgun (WGS) entry which is preliminary data.</text>
</comment>
<gene>
    <name evidence="1" type="ORF">ANOM_011151</name>
</gene>
<dbReference type="GeneID" id="26812955"/>